<accession>M7ZA38</accession>
<organism evidence="2">
    <name type="scientific">Triticum urartu</name>
    <name type="common">Red wild einkorn</name>
    <name type="synonym">Crithodium urartu</name>
    <dbReference type="NCBI Taxonomy" id="4572"/>
    <lineage>
        <taxon>Eukaryota</taxon>
        <taxon>Viridiplantae</taxon>
        <taxon>Streptophyta</taxon>
        <taxon>Embryophyta</taxon>
        <taxon>Tracheophyta</taxon>
        <taxon>Spermatophyta</taxon>
        <taxon>Magnoliopsida</taxon>
        <taxon>Liliopsida</taxon>
        <taxon>Poales</taxon>
        <taxon>Poaceae</taxon>
        <taxon>BOP clade</taxon>
        <taxon>Pooideae</taxon>
        <taxon>Triticodae</taxon>
        <taxon>Triticeae</taxon>
        <taxon>Triticinae</taxon>
        <taxon>Triticum</taxon>
    </lineage>
</organism>
<feature type="compositionally biased region" description="Polar residues" evidence="1">
    <location>
        <begin position="17"/>
        <end position="29"/>
    </location>
</feature>
<reference evidence="2" key="1">
    <citation type="journal article" date="2013" name="Nature">
        <title>Draft genome of the wheat A-genome progenitor Triticum urartu.</title>
        <authorList>
            <person name="Ling H.Q."/>
            <person name="Zhao S."/>
            <person name="Liu D."/>
            <person name="Wang J."/>
            <person name="Sun H."/>
            <person name="Zhang C."/>
            <person name="Fan H."/>
            <person name="Li D."/>
            <person name="Dong L."/>
            <person name="Tao Y."/>
            <person name="Gao C."/>
            <person name="Wu H."/>
            <person name="Li Y."/>
            <person name="Cui Y."/>
            <person name="Guo X."/>
            <person name="Zheng S."/>
            <person name="Wang B."/>
            <person name="Yu K."/>
            <person name="Liang Q."/>
            <person name="Yang W."/>
            <person name="Lou X."/>
            <person name="Chen J."/>
            <person name="Feng M."/>
            <person name="Jian J."/>
            <person name="Zhang X."/>
            <person name="Luo G."/>
            <person name="Jiang Y."/>
            <person name="Liu J."/>
            <person name="Wang Z."/>
            <person name="Sha Y."/>
            <person name="Zhang B."/>
            <person name="Wu H."/>
            <person name="Tang D."/>
            <person name="Shen Q."/>
            <person name="Xue P."/>
            <person name="Zou S."/>
            <person name="Wang X."/>
            <person name="Liu X."/>
            <person name="Wang F."/>
            <person name="Yang Y."/>
            <person name="An X."/>
            <person name="Dong Z."/>
            <person name="Zhang K."/>
            <person name="Zhang X."/>
            <person name="Luo M.C."/>
            <person name="Dvorak J."/>
            <person name="Tong Y."/>
            <person name="Wang J."/>
            <person name="Yang H."/>
            <person name="Li Z."/>
            <person name="Wang D."/>
            <person name="Zhang A."/>
            <person name="Wang J."/>
        </authorList>
    </citation>
    <scope>NUCLEOTIDE SEQUENCE</scope>
</reference>
<feature type="region of interest" description="Disordered" evidence="1">
    <location>
        <begin position="41"/>
        <end position="89"/>
    </location>
</feature>
<dbReference type="EMBL" id="KD157392">
    <property type="protein sequence ID" value="EMS56491.1"/>
    <property type="molecule type" value="Genomic_DNA"/>
</dbReference>
<proteinExistence type="predicted"/>
<gene>
    <name evidence="2" type="ORF">TRIUR3_29283</name>
</gene>
<evidence type="ECO:0000313" key="2">
    <source>
        <dbReference type="EMBL" id="EMS56491.1"/>
    </source>
</evidence>
<feature type="compositionally biased region" description="Gly residues" evidence="1">
    <location>
        <begin position="49"/>
        <end position="61"/>
    </location>
</feature>
<protein>
    <submittedName>
        <fullName evidence="2">Uncharacterized protein</fullName>
    </submittedName>
</protein>
<evidence type="ECO:0000256" key="1">
    <source>
        <dbReference type="SAM" id="MobiDB-lite"/>
    </source>
</evidence>
<feature type="region of interest" description="Disordered" evidence="1">
    <location>
        <begin position="1"/>
        <end position="29"/>
    </location>
</feature>
<name>M7ZA38_TRIUA</name>
<sequence length="89" mass="9370">MMVTGRLGEAMEAVEAPTTNSEDSSDSTRWQKWLCKAKAAGMTRSEARSGGGDAARPGMGGAQRRRYDGEAAESGSIPPFSCLSRSLSV</sequence>
<dbReference type="AlphaFoldDB" id="M7ZA38"/>